<dbReference type="EMBL" id="QGKV02002055">
    <property type="protein sequence ID" value="KAF3498101.1"/>
    <property type="molecule type" value="Genomic_DNA"/>
</dbReference>
<comment type="caution">
    <text evidence="2">The sequence shown here is derived from an EMBL/GenBank/DDBJ whole genome shotgun (WGS) entry which is preliminary data.</text>
</comment>
<evidence type="ECO:0000313" key="2">
    <source>
        <dbReference type="EMBL" id="KAF3498101.1"/>
    </source>
</evidence>
<evidence type="ECO:0000313" key="3">
    <source>
        <dbReference type="Proteomes" id="UP000266723"/>
    </source>
</evidence>
<dbReference type="PANTHER" id="PTHR47286:SF2">
    <property type="entry name" value="F3I6.9 PROTEIN"/>
    <property type="match status" value="1"/>
</dbReference>
<keyword evidence="3" id="KW-1185">Reference proteome</keyword>
<evidence type="ECO:0000256" key="1">
    <source>
        <dbReference type="SAM" id="MobiDB-lite"/>
    </source>
</evidence>
<sequence>MEIAAADSLYKAKLIPGFDDVDGMGTATWRSGKSPAYFKRGDYVLVLKHRRLIEHASSPRSYPKSLHMSMSLAPSASDPTSTRKSLIMERMGDKYIVKRAFKTFQKSYDFTSCVNEQLKQLLVNQNPEKATSILSRQKENGRYIYVLVTCSCLLVCTETHHHLQNQVTWRREEVVLVLFVLHLMDSKATTPLRTNKQKELSKSSATSVEKTRLLKNSKARRDSLNPKAKPMQSSLPVRTFPKGSSEKVL</sequence>
<feature type="region of interest" description="Disordered" evidence="1">
    <location>
        <begin position="194"/>
        <end position="249"/>
    </location>
</feature>
<name>A0ABQ7AK88_BRACR</name>
<protein>
    <submittedName>
        <fullName evidence="2">Uncharacterized protein</fullName>
    </submittedName>
</protein>
<reference evidence="2 3" key="1">
    <citation type="journal article" date="2020" name="BMC Genomics">
        <title>Intraspecific diversification of the crop wild relative Brassica cretica Lam. using demographic model selection.</title>
        <authorList>
            <person name="Kioukis A."/>
            <person name="Michalopoulou V.A."/>
            <person name="Briers L."/>
            <person name="Pirintsos S."/>
            <person name="Studholme D.J."/>
            <person name="Pavlidis P."/>
            <person name="Sarris P.F."/>
        </authorList>
    </citation>
    <scope>NUCLEOTIDE SEQUENCE [LARGE SCALE GENOMIC DNA]</scope>
    <source>
        <strain evidence="3">cv. PFS-1207/04</strain>
    </source>
</reference>
<dbReference type="PANTHER" id="PTHR47286">
    <property type="entry name" value="F3I6.9 PROTEIN"/>
    <property type="match status" value="1"/>
</dbReference>
<feature type="compositionally biased region" description="Polar residues" evidence="1">
    <location>
        <begin position="72"/>
        <end position="81"/>
    </location>
</feature>
<gene>
    <name evidence="2" type="ORF">DY000_02055406</name>
</gene>
<dbReference type="Proteomes" id="UP000266723">
    <property type="component" value="Unassembled WGS sequence"/>
</dbReference>
<organism evidence="2 3">
    <name type="scientific">Brassica cretica</name>
    <name type="common">Mustard</name>
    <dbReference type="NCBI Taxonomy" id="69181"/>
    <lineage>
        <taxon>Eukaryota</taxon>
        <taxon>Viridiplantae</taxon>
        <taxon>Streptophyta</taxon>
        <taxon>Embryophyta</taxon>
        <taxon>Tracheophyta</taxon>
        <taxon>Spermatophyta</taxon>
        <taxon>Magnoliopsida</taxon>
        <taxon>eudicotyledons</taxon>
        <taxon>Gunneridae</taxon>
        <taxon>Pentapetalae</taxon>
        <taxon>rosids</taxon>
        <taxon>malvids</taxon>
        <taxon>Brassicales</taxon>
        <taxon>Brassicaceae</taxon>
        <taxon>Brassiceae</taxon>
        <taxon>Brassica</taxon>
    </lineage>
</organism>
<accession>A0ABQ7AK88</accession>
<proteinExistence type="predicted"/>
<feature type="region of interest" description="Disordered" evidence="1">
    <location>
        <begin position="58"/>
        <end position="81"/>
    </location>
</feature>